<evidence type="ECO:0000256" key="5">
    <source>
        <dbReference type="ARBA" id="ARBA00023002"/>
    </source>
</evidence>
<dbReference type="AlphaFoldDB" id="A0A963Z548"/>
<comment type="cofactor">
    <cofactor evidence="1">
        <name>Fe(3+)</name>
        <dbReference type="ChEBI" id="CHEBI:29034"/>
    </cofactor>
</comment>
<feature type="domain" description="Intradiol ring-cleavage dioxygenases" evidence="7">
    <location>
        <begin position="123"/>
        <end position="276"/>
    </location>
</feature>
<dbReference type="GO" id="GO:0009712">
    <property type="term" value="P:catechol-containing compound metabolic process"/>
    <property type="evidence" value="ECO:0007669"/>
    <property type="project" value="InterPro"/>
</dbReference>
<evidence type="ECO:0000256" key="6">
    <source>
        <dbReference type="ARBA" id="ARBA00023004"/>
    </source>
</evidence>
<dbReference type="Proteomes" id="UP000721844">
    <property type="component" value="Unassembled WGS sequence"/>
</dbReference>
<evidence type="ECO:0000256" key="2">
    <source>
        <dbReference type="ARBA" id="ARBA00007825"/>
    </source>
</evidence>
<dbReference type="Gene3D" id="2.60.130.10">
    <property type="entry name" value="Aromatic compound dioxygenase"/>
    <property type="match status" value="1"/>
</dbReference>
<sequence>MHNLDENTITAEFLRRIEKTPNPRLREIVASLATHLHDFARDVNLTEEEWFEGIKFLTRTGQMSNDIRQEMVLLSDTFGLSQLVVAQNHSRGEGVTEQTVFGPFHIEGAPKLPAHGGDISTGYVGDPLFIRGRVIDGAEKPVVDAVVDVWQADAEGFYDVQNPDWELENAKLRAVFRTDNAGSFSLRSIMPTSYPIPMDGPVGDIMRATNRHPMRPAHIHFMIQKPGFDTLVTHVFVEGDTYLDSDAVFGVRSSCVGRYERHERGEAPDGTVLEAPFFTLDYTFSLAPQA</sequence>
<keyword evidence="5" id="KW-0560">Oxidoreductase</keyword>
<dbReference type="Pfam" id="PF04444">
    <property type="entry name" value="Dioxygenase_N"/>
    <property type="match status" value="1"/>
</dbReference>
<keyword evidence="4" id="KW-0223">Dioxygenase</keyword>
<evidence type="ECO:0000259" key="7">
    <source>
        <dbReference type="Pfam" id="PF00775"/>
    </source>
</evidence>
<accession>A0A963Z548</accession>
<organism evidence="9 10">
    <name type="scientific">Acidisoma cellulosilyticum</name>
    <dbReference type="NCBI Taxonomy" id="2802395"/>
    <lineage>
        <taxon>Bacteria</taxon>
        <taxon>Pseudomonadati</taxon>
        <taxon>Pseudomonadota</taxon>
        <taxon>Alphaproteobacteria</taxon>
        <taxon>Acetobacterales</taxon>
        <taxon>Acidocellaceae</taxon>
        <taxon>Acidisoma</taxon>
    </lineage>
</organism>
<evidence type="ECO:0000256" key="3">
    <source>
        <dbReference type="ARBA" id="ARBA00022723"/>
    </source>
</evidence>
<dbReference type="Pfam" id="PF00775">
    <property type="entry name" value="Dioxygenase_C"/>
    <property type="match status" value="1"/>
</dbReference>
<dbReference type="InterPro" id="IPR007535">
    <property type="entry name" value="Catechol_dOase_N"/>
</dbReference>
<evidence type="ECO:0000259" key="8">
    <source>
        <dbReference type="Pfam" id="PF04444"/>
    </source>
</evidence>
<gene>
    <name evidence="9" type="ORF">ACELLULO517_22290</name>
</gene>
<dbReference type="InterPro" id="IPR015889">
    <property type="entry name" value="Intradiol_dOase_core"/>
</dbReference>
<feature type="domain" description="Catechol dioxygenase N-terminal" evidence="8">
    <location>
        <begin position="22"/>
        <end position="94"/>
    </location>
</feature>
<evidence type="ECO:0000256" key="4">
    <source>
        <dbReference type="ARBA" id="ARBA00022964"/>
    </source>
</evidence>
<evidence type="ECO:0000256" key="1">
    <source>
        <dbReference type="ARBA" id="ARBA00001965"/>
    </source>
</evidence>
<comment type="similarity">
    <text evidence="2">Belongs to the intradiol ring-cleavage dioxygenase family.</text>
</comment>
<keyword evidence="6" id="KW-0408">Iron</keyword>
<dbReference type="RefSeq" id="WP_227309651.1">
    <property type="nucleotide sequence ID" value="NZ_JAESVA010000010.1"/>
</dbReference>
<evidence type="ECO:0000313" key="10">
    <source>
        <dbReference type="Proteomes" id="UP000721844"/>
    </source>
</evidence>
<reference evidence="9 10" key="1">
    <citation type="journal article" date="2021" name="Microorganisms">
        <title>Acidisoma silvae sp. nov. and Acidisomacellulosilytica sp. nov., Two Acidophilic Bacteria Isolated from Decaying Wood, Hydrolyzing Cellulose and Producing Poly-3-hydroxybutyrate.</title>
        <authorList>
            <person name="Mieszkin S."/>
            <person name="Pouder E."/>
            <person name="Uroz S."/>
            <person name="Simon-Colin C."/>
            <person name="Alain K."/>
        </authorList>
    </citation>
    <scope>NUCLEOTIDE SEQUENCE [LARGE SCALE GENOMIC DNA]</scope>
    <source>
        <strain evidence="9 10">HW T5.17</strain>
    </source>
</reference>
<dbReference type="SUPFAM" id="SSF49482">
    <property type="entry name" value="Aromatic compound dioxygenase"/>
    <property type="match status" value="1"/>
</dbReference>
<protein>
    <submittedName>
        <fullName evidence="9">Hydroxyquinol 1,2-dioxygenase</fullName>
    </submittedName>
</protein>
<dbReference type="InterPro" id="IPR000627">
    <property type="entry name" value="Intradiol_dOase_C"/>
</dbReference>
<dbReference type="PANTHER" id="PTHR33711:SF7">
    <property type="entry name" value="INTRADIOL RING-CLEAVAGE DIOXYGENASES DOMAIN-CONTAINING PROTEIN-RELATED"/>
    <property type="match status" value="1"/>
</dbReference>
<dbReference type="GO" id="GO:0018576">
    <property type="term" value="F:catechol 1,2-dioxygenase activity"/>
    <property type="evidence" value="ECO:0007669"/>
    <property type="project" value="InterPro"/>
</dbReference>
<dbReference type="PANTHER" id="PTHR33711">
    <property type="entry name" value="DIOXYGENASE, PUTATIVE (AFU_ORTHOLOGUE AFUA_2G02910)-RELATED"/>
    <property type="match status" value="1"/>
</dbReference>
<name>A0A963Z548_9PROT</name>
<dbReference type="InterPro" id="IPR050770">
    <property type="entry name" value="Intradiol_RC_Dioxygenase"/>
</dbReference>
<evidence type="ECO:0000313" key="9">
    <source>
        <dbReference type="EMBL" id="MCB8882994.1"/>
    </source>
</evidence>
<proteinExistence type="inferred from homology"/>
<comment type="caution">
    <text evidence="9">The sequence shown here is derived from an EMBL/GenBank/DDBJ whole genome shotgun (WGS) entry which is preliminary data.</text>
</comment>
<keyword evidence="3" id="KW-0479">Metal-binding</keyword>
<dbReference type="EMBL" id="JAESVA010000010">
    <property type="protein sequence ID" value="MCB8882994.1"/>
    <property type="molecule type" value="Genomic_DNA"/>
</dbReference>
<keyword evidence="10" id="KW-1185">Reference proteome</keyword>
<dbReference type="GO" id="GO:0008199">
    <property type="term" value="F:ferric iron binding"/>
    <property type="evidence" value="ECO:0007669"/>
    <property type="project" value="InterPro"/>
</dbReference>